<keyword evidence="3" id="KW-1185">Reference proteome</keyword>
<accession>A0ABN8MDN3</accession>
<name>A0ABN8MDN3_9CNID</name>
<evidence type="ECO:0000313" key="2">
    <source>
        <dbReference type="EMBL" id="CAH3025919.1"/>
    </source>
</evidence>
<evidence type="ECO:0000313" key="3">
    <source>
        <dbReference type="Proteomes" id="UP001159427"/>
    </source>
</evidence>
<comment type="caution">
    <text evidence="2">The sequence shown here is derived from an EMBL/GenBank/DDBJ whole genome shotgun (WGS) entry which is preliminary data.</text>
</comment>
<proteinExistence type="predicted"/>
<keyword evidence="1" id="KW-0732">Signal</keyword>
<feature type="chain" id="PRO_5046847320" evidence="1">
    <location>
        <begin position="24"/>
        <end position="224"/>
    </location>
</feature>
<evidence type="ECO:0000256" key="1">
    <source>
        <dbReference type="SAM" id="SignalP"/>
    </source>
</evidence>
<protein>
    <submittedName>
        <fullName evidence="2">Uncharacterized protein</fullName>
    </submittedName>
</protein>
<dbReference type="Proteomes" id="UP001159427">
    <property type="component" value="Unassembled WGS sequence"/>
</dbReference>
<sequence length="224" mass="26275">MKQILIFAALVAVLILVSELTTGLNTEAWAEQIQENKADGKLLSLSDVILNRPLQRVRKRSVGRFKRWWWCGQIHPELPGCPRSNKKHSRSRKRQQNEGDLEIPQHFCVEVKQKSQQYSSKMKQNVIIAAFVTVLIMMCRTTTGNQEGAMLEEIEENTANRRLRLSDVIFKQRHQRAIKRSVRRFKRWWWCGQKKPELPGCPREEEKPSPAPSLSQLMVWFWQK</sequence>
<gene>
    <name evidence="2" type="ORF">PEVE_00027536</name>
</gene>
<dbReference type="EMBL" id="CALNXI010000379">
    <property type="protein sequence ID" value="CAH3025919.1"/>
    <property type="molecule type" value="Genomic_DNA"/>
</dbReference>
<reference evidence="2 3" key="1">
    <citation type="submission" date="2022-05" db="EMBL/GenBank/DDBJ databases">
        <authorList>
            <consortium name="Genoscope - CEA"/>
            <person name="William W."/>
        </authorList>
    </citation>
    <scope>NUCLEOTIDE SEQUENCE [LARGE SCALE GENOMIC DNA]</scope>
</reference>
<feature type="signal peptide" evidence="1">
    <location>
        <begin position="1"/>
        <end position="23"/>
    </location>
</feature>
<organism evidence="2 3">
    <name type="scientific">Porites evermanni</name>
    <dbReference type="NCBI Taxonomy" id="104178"/>
    <lineage>
        <taxon>Eukaryota</taxon>
        <taxon>Metazoa</taxon>
        <taxon>Cnidaria</taxon>
        <taxon>Anthozoa</taxon>
        <taxon>Hexacorallia</taxon>
        <taxon>Scleractinia</taxon>
        <taxon>Fungiina</taxon>
        <taxon>Poritidae</taxon>
        <taxon>Porites</taxon>
    </lineage>
</organism>